<comment type="similarity">
    <text evidence="8">Belongs to the TRAFAC class myosin-kinesin ATPase superfamily. Kinesin family.</text>
</comment>
<evidence type="ECO:0000256" key="9">
    <source>
        <dbReference type="SAM" id="Coils"/>
    </source>
</evidence>
<feature type="region of interest" description="Disordered" evidence="10">
    <location>
        <begin position="1236"/>
        <end position="1264"/>
    </location>
</feature>
<organism evidence="12 13">
    <name type="scientific">Perkinsus olseni</name>
    <name type="common">Perkinsus atlanticus</name>
    <dbReference type="NCBI Taxonomy" id="32597"/>
    <lineage>
        <taxon>Eukaryota</taxon>
        <taxon>Sar</taxon>
        <taxon>Alveolata</taxon>
        <taxon>Perkinsozoa</taxon>
        <taxon>Perkinsea</taxon>
        <taxon>Perkinsida</taxon>
        <taxon>Perkinsidae</taxon>
        <taxon>Perkinsus</taxon>
    </lineage>
</organism>
<proteinExistence type="inferred from homology"/>
<feature type="region of interest" description="Disordered" evidence="10">
    <location>
        <begin position="928"/>
        <end position="952"/>
    </location>
</feature>
<dbReference type="InterPro" id="IPR027417">
    <property type="entry name" value="P-loop_NTPase"/>
</dbReference>
<feature type="region of interest" description="Disordered" evidence="10">
    <location>
        <begin position="262"/>
        <end position="284"/>
    </location>
</feature>
<dbReference type="CDD" id="cd00106">
    <property type="entry name" value="KISc"/>
    <property type="match status" value="1"/>
</dbReference>
<feature type="compositionally biased region" description="Basic and acidic residues" evidence="10">
    <location>
        <begin position="561"/>
        <end position="579"/>
    </location>
</feature>
<feature type="compositionally biased region" description="Polar residues" evidence="10">
    <location>
        <begin position="1237"/>
        <end position="1264"/>
    </location>
</feature>
<feature type="region of interest" description="Disordered" evidence="10">
    <location>
        <begin position="605"/>
        <end position="691"/>
    </location>
</feature>
<evidence type="ECO:0000256" key="5">
    <source>
        <dbReference type="ARBA" id="ARBA00022840"/>
    </source>
</evidence>
<feature type="region of interest" description="Disordered" evidence="10">
    <location>
        <begin position="561"/>
        <end position="592"/>
    </location>
</feature>
<feature type="domain" description="Kinesin motor" evidence="11">
    <location>
        <begin position="15"/>
        <end position="370"/>
    </location>
</feature>
<keyword evidence="4 8" id="KW-0547">Nucleotide-binding</keyword>
<dbReference type="GO" id="GO:0008017">
    <property type="term" value="F:microtubule binding"/>
    <property type="evidence" value="ECO:0007669"/>
    <property type="project" value="InterPro"/>
</dbReference>
<dbReference type="Pfam" id="PF00225">
    <property type="entry name" value="Kinesin"/>
    <property type="match status" value="1"/>
</dbReference>
<dbReference type="GO" id="GO:0051231">
    <property type="term" value="P:spindle elongation"/>
    <property type="evidence" value="ECO:0007669"/>
    <property type="project" value="TreeGrafter"/>
</dbReference>
<feature type="coiled-coil region" evidence="9">
    <location>
        <begin position="377"/>
        <end position="404"/>
    </location>
</feature>
<dbReference type="InterPro" id="IPR001752">
    <property type="entry name" value="Kinesin_motor_dom"/>
</dbReference>
<evidence type="ECO:0000256" key="1">
    <source>
        <dbReference type="ARBA" id="ARBA00004245"/>
    </source>
</evidence>
<keyword evidence="9" id="KW-0175">Coiled coil</keyword>
<reference evidence="12 13" key="1">
    <citation type="submission" date="2020-04" db="EMBL/GenBank/DDBJ databases">
        <title>Perkinsus olseni comparative genomics.</title>
        <authorList>
            <person name="Bogema D.R."/>
        </authorList>
    </citation>
    <scope>NUCLEOTIDE SEQUENCE [LARGE SCALE GENOMIC DNA]</scope>
    <source>
        <strain evidence="12">ATCC PRA-205</strain>
    </source>
</reference>
<keyword evidence="2" id="KW-0963">Cytoplasm</keyword>
<dbReference type="PANTHER" id="PTHR47970">
    <property type="entry name" value="KINESIN-LIKE PROTEIN KIF11"/>
    <property type="match status" value="1"/>
</dbReference>
<evidence type="ECO:0000256" key="8">
    <source>
        <dbReference type="PROSITE-ProRule" id="PRU00283"/>
    </source>
</evidence>
<feature type="region of interest" description="Disordered" evidence="10">
    <location>
        <begin position="409"/>
        <end position="446"/>
    </location>
</feature>
<sequence length="1264" mass="136289">MLAPIRPASSTGSECVRVFVRVRPRSLKEKSGPTGPDVVAVDAGAKTVAVGDPSNAQSESSAMYTFDGVFGPTSTQEEVFSAVGSQVASACLEGYNGSIYVYGQTGTGKTFTMLGPPRGRGNDQGLRGLTSRIIESIFHELKTKQRDSEGTFSYMCTISCVEIYREALTDLFDHTGQQLQLRDDIRKGVYVDGLSEHTVYDSKEAELIVRRALVKRHVGSTVMNDESSRSHCVVMLRVATKLIQAGGVTQTKESRLNLVDLAGSERQPSSSHGRSSSSGAESQARVKEAGAINKSLSVLTSVIYSLSKPRAASARQSTFTHFRDSKLTFLLRDSLGGNSVTSIIATISPLAANFGETLSTIKFAARAKRIKCQAVLNESLTGTVESLTAELETARRQLAALTAGQSQLRVSPTIPDGGTGAFGTGRGGSPASTDGEGSGARPGEGSSALRRRIISLQILLAGSLARERELEEVKAKQQKWAVYWEETAKSLQAFEEAGRFLTELLAKGQAGENGDAETEVVEEDREEEIRLLRALVENHPEKARRELLELELQQQVEENAALKREGREMRQEHEAQLRAERRRRQSTESTATMLATADGLSRTLRSGILPGRESGQAVQASGGATGLRFITDSGSDGSPHNESDFTESDAESMDGVLHLGDTGGGPLREDGDDDEHSAEEGGGGMESVQIRHLKREIRMLLAENEELRSQYHPEAQTRQQTPALVEDDETREASYEDLGVAPSPEYKFGENIQASPAPTLHGTPAAVSKTRKIDESPQASPPQAWSQMVPISNERLSSDGEEEAAGAAKVDPELVREVASLCRDVDALVEKIRQADNTVVLRSTPGDDFEEIDVETSLKRSPWVVDVDDASSSGGGKNSPMRQLAQSASMSRIMRYTAATVMNGQGNKRGSTAKLAGLSSIQSTPHLSSLLDKRTRGPPPSSSQGQTRTLSKNANTASALLRNKSTMSLHAISELELSVFDERTGHMVTTASPRTAAITGSASSAALPTMEEILGEEGGDEGEVLMRSTKETLKKMLIELEVVSNGYHQLSDDFQKLLEDYESKVAECEFFQSQWNQLLKGKGSKPQQRGLVTDPSLSSLLSRSSSRLCGRQPPRLASVSDTTSFMRSTQASRLMRSTEDAVASGTPRARAMQRHQDDGLGRARLRRGETGGPPRGLSRVNSDSVLPLTTGIRGEPLPDTRRRFNEVPARLKMAASSTSSAKRPVVSCSLNIKKGTRLSQVSDSSLDRGSSTPRSCRSASLASR</sequence>
<dbReference type="PANTHER" id="PTHR47970:SF12">
    <property type="entry name" value="KINESIN FAMILY MEMBER 11"/>
    <property type="match status" value="1"/>
</dbReference>
<evidence type="ECO:0000313" key="12">
    <source>
        <dbReference type="EMBL" id="KAF4716518.1"/>
    </source>
</evidence>
<comment type="caution">
    <text evidence="12">The sequence shown here is derived from an EMBL/GenBank/DDBJ whole genome shotgun (WGS) entry which is preliminary data.</text>
</comment>
<feature type="compositionally biased region" description="Polar residues" evidence="10">
    <location>
        <begin position="1119"/>
        <end position="1132"/>
    </location>
</feature>
<gene>
    <name evidence="12" type="ORF">FOZ62_005355</name>
</gene>
<dbReference type="GO" id="GO:0005524">
    <property type="term" value="F:ATP binding"/>
    <property type="evidence" value="ECO:0007669"/>
    <property type="project" value="UniProtKB-UniRule"/>
</dbReference>
<dbReference type="PRINTS" id="PR00380">
    <property type="entry name" value="KINESINHEAVY"/>
</dbReference>
<evidence type="ECO:0000256" key="3">
    <source>
        <dbReference type="ARBA" id="ARBA00022701"/>
    </source>
</evidence>
<dbReference type="GO" id="GO:0072686">
    <property type="term" value="C:mitotic spindle"/>
    <property type="evidence" value="ECO:0007669"/>
    <property type="project" value="TreeGrafter"/>
</dbReference>
<keyword evidence="5 8" id="KW-0067">ATP-binding</keyword>
<evidence type="ECO:0000313" key="13">
    <source>
        <dbReference type="Proteomes" id="UP000574390"/>
    </source>
</evidence>
<dbReference type="GO" id="GO:0005876">
    <property type="term" value="C:spindle microtubule"/>
    <property type="evidence" value="ECO:0007669"/>
    <property type="project" value="TreeGrafter"/>
</dbReference>
<dbReference type="SUPFAM" id="SSF52540">
    <property type="entry name" value="P-loop containing nucleoside triphosphate hydrolases"/>
    <property type="match status" value="1"/>
</dbReference>
<dbReference type="EMBL" id="JABANM010024268">
    <property type="protein sequence ID" value="KAF4716518.1"/>
    <property type="molecule type" value="Genomic_DNA"/>
</dbReference>
<evidence type="ECO:0000256" key="4">
    <source>
        <dbReference type="ARBA" id="ARBA00022741"/>
    </source>
</evidence>
<dbReference type="GO" id="GO:0008574">
    <property type="term" value="F:plus-end-directed microtubule motor activity"/>
    <property type="evidence" value="ECO:0007669"/>
    <property type="project" value="TreeGrafter"/>
</dbReference>
<protein>
    <recommendedName>
        <fullName evidence="11">Kinesin motor domain-containing protein</fullName>
    </recommendedName>
</protein>
<evidence type="ECO:0000256" key="7">
    <source>
        <dbReference type="ARBA" id="ARBA00023212"/>
    </source>
</evidence>
<keyword evidence="7" id="KW-0206">Cytoskeleton</keyword>
<evidence type="ECO:0000256" key="2">
    <source>
        <dbReference type="ARBA" id="ARBA00022490"/>
    </source>
</evidence>
<keyword evidence="6 8" id="KW-0505">Motor protein</keyword>
<feature type="compositionally biased region" description="Polar residues" evidence="10">
    <location>
        <begin position="942"/>
        <end position="952"/>
    </location>
</feature>
<evidence type="ECO:0000256" key="10">
    <source>
        <dbReference type="SAM" id="MobiDB-lite"/>
    </source>
</evidence>
<feature type="region of interest" description="Disordered" evidence="10">
    <location>
        <begin position="708"/>
        <end position="733"/>
    </location>
</feature>
<feature type="region of interest" description="Disordered" evidence="10">
    <location>
        <begin position="753"/>
        <end position="789"/>
    </location>
</feature>
<feature type="compositionally biased region" description="Low complexity" evidence="10">
    <location>
        <begin position="264"/>
        <end position="283"/>
    </location>
</feature>
<evidence type="ECO:0000259" key="11">
    <source>
        <dbReference type="PROSITE" id="PS50067"/>
    </source>
</evidence>
<feature type="compositionally biased region" description="Basic and acidic residues" evidence="10">
    <location>
        <begin position="1154"/>
        <end position="1169"/>
    </location>
</feature>
<feature type="region of interest" description="Disordered" evidence="10">
    <location>
        <begin position="866"/>
        <end position="886"/>
    </location>
</feature>
<evidence type="ECO:0000256" key="6">
    <source>
        <dbReference type="ARBA" id="ARBA00023175"/>
    </source>
</evidence>
<feature type="binding site" evidence="8">
    <location>
        <begin position="103"/>
        <end position="110"/>
    </location>
    <ligand>
        <name>ATP</name>
        <dbReference type="ChEBI" id="CHEBI:30616"/>
    </ligand>
</feature>
<feature type="compositionally biased region" description="Polar residues" evidence="10">
    <location>
        <begin position="777"/>
        <end position="789"/>
    </location>
</feature>
<dbReference type="InterPro" id="IPR047149">
    <property type="entry name" value="KIF11-like"/>
</dbReference>
<dbReference type="InterPro" id="IPR019821">
    <property type="entry name" value="Kinesin_motor_CS"/>
</dbReference>
<comment type="subcellular location">
    <subcellularLocation>
        <location evidence="1">Cytoplasm</location>
        <location evidence="1">Cytoskeleton</location>
    </subcellularLocation>
</comment>
<accession>A0A7J6R784</accession>
<dbReference type="GO" id="GO:0090307">
    <property type="term" value="P:mitotic spindle assembly"/>
    <property type="evidence" value="ECO:0007669"/>
    <property type="project" value="TreeGrafter"/>
</dbReference>
<feature type="compositionally biased region" description="Gly residues" evidence="10">
    <location>
        <begin position="417"/>
        <end position="428"/>
    </location>
</feature>
<dbReference type="GO" id="GO:0007018">
    <property type="term" value="P:microtubule-based movement"/>
    <property type="evidence" value="ECO:0007669"/>
    <property type="project" value="InterPro"/>
</dbReference>
<keyword evidence="3" id="KW-0493">Microtubule</keyword>
<dbReference type="SMART" id="SM00129">
    <property type="entry name" value="KISc"/>
    <property type="match status" value="1"/>
</dbReference>
<dbReference type="Gene3D" id="3.40.850.10">
    <property type="entry name" value="Kinesin motor domain"/>
    <property type="match status" value="1"/>
</dbReference>
<dbReference type="Proteomes" id="UP000574390">
    <property type="component" value="Unassembled WGS sequence"/>
</dbReference>
<feature type="region of interest" description="Disordered" evidence="10">
    <location>
        <begin position="1103"/>
        <end position="1202"/>
    </location>
</feature>
<name>A0A7J6R784_PEROL</name>
<dbReference type="PROSITE" id="PS00411">
    <property type="entry name" value="KINESIN_MOTOR_1"/>
    <property type="match status" value="1"/>
</dbReference>
<dbReference type="AlphaFoldDB" id="A0A7J6R784"/>
<dbReference type="InterPro" id="IPR036961">
    <property type="entry name" value="Kinesin_motor_dom_sf"/>
</dbReference>
<dbReference type="PROSITE" id="PS50067">
    <property type="entry name" value="KINESIN_MOTOR_2"/>
    <property type="match status" value="1"/>
</dbReference>